<reference evidence="1 2" key="1">
    <citation type="journal article" date="2007" name="Genome Res.">
        <title>Genome characteristics of facultatively symbiotic Frankia sp. strains reflect host range and host plant biogeography.</title>
        <authorList>
            <person name="Normand P."/>
            <person name="Lapierre P."/>
            <person name="Tisa L.S."/>
            <person name="Gogarten J.P."/>
            <person name="Alloisio N."/>
            <person name="Bagnarol E."/>
            <person name="Bassi C.A."/>
            <person name="Berry A.M."/>
            <person name="Bickhart D.M."/>
            <person name="Choisne N."/>
            <person name="Couloux A."/>
            <person name="Cournoyer B."/>
            <person name="Cruveiller S."/>
            <person name="Daubin V."/>
            <person name="Demange N."/>
            <person name="Francino M.P."/>
            <person name="Goltsman E."/>
            <person name="Huang Y."/>
            <person name="Kopp O.R."/>
            <person name="Labarre L."/>
            <person name="Lapidus A."/>
            <person name="Lavire C."/>
            <person name="Marechal J."/>
            <person name="Martinez M."/>
            <person name="Mastronunzio J.E."/>
            <person name="Mullin B.C."/>
            <person name="Niemann J."/>
            <person name="Pujic P."/>
            <person name="Rawnsley T."/>
            <person name="Rouy Z."/>
            <person name="Schenowitz C."/>
            <person name="Sellstedt A."/>
            <person name="Tavares F."/>
            <person name="Tomkins J.P."/>
            <person name="Vallenet D."/>
            <person name="Valverde C."/>
            <person name="Wall L.G."/>
            <person name="Wang Y."/>
            <person name="Medigue C."/>
            <person name="Benson D.R."/>
        </authorList>
    </citation>
    <scope>NUCLEOTIDE SEQUENCE [LARGE SCALE GENOMIC DNA]</scope>
    <source>
        <strain evidence="2">DSM 45818 / CECT 9043 / CcI3</strain>
    </source>
</reference>
<evidence type="ECO:0000313" key="1">
    <source>
        <dbReference type="EMBL" id="ABD12227.1"/>
    </source>
</evidence>
<dbReference type="EMBL" id="CP000249">
    <property type="protein sequence ID" value="ABD12227.1"/>
    <property type="molecule type" value="Genomic_DNA"/>
</dbReference>
<dbReference type="STRING" id="106370.Francci3_2869"/>
<proteinExistence type="predicted"/>
<organism evidence="1 2">
    <name type="scientific">Frankia casuarinae (strain DSM 45818 / CECT 9043 / HFP020203 / CcI3)</name>
    <dbReference type="NCBI Taxonomy" id="106370"/>
    <lineage>
        <taxon>Bacteria</taxon>
        <taxon>Bacillati</taxon>
        <taxon>Actinomycetota</taxon>
        <taxon>Actinomycetes</taxon>
        <taxon>Frankiales</taxon>
        <taxon>Frankiaceae</taxon>
        <taxon>Frankia</taxon>
    </lineage>
</organism>
<sequence>MERLREVLGAPPGRTEVHLRLQTASRTTVFRFDDAHTVQRTPALMGDLKALLGASAVA</sequence>
<protein>
    <submittedName>
        <fullName evidence="1">DNA polymerase III, alpha subunit</fullName>
    </submittedName>
</protein>
<dbReference type="RefSeq" id="WP_011437256.1">
    <property type="nucleotide sequence ID" value="NC_007777.1"/>
</dbReference>
<dbReference type="Proteomes" id="UP000001937">
    <property type="component" value="Chromosome"/>
</dbReference>
<keyword evidence="2" id="KW-1185">Reference proteome</keyword>
<dbReference type="AlphaFoldDB" id="Q2J915"/>
<accession>Q2J915</accession>
<dbReference type="eggNOG" id="COG0587">
    <property type="taxonomic scope" value="Bacteria"/>
</dbReference>
<dbReference type="HOGENOM" id="CLU_2972863_0_0_11"/>
<dbReference type="KEGG" id="fra:Francci3_2869"/>
<evidence type="ECO:0000313" key="2">
    <source>
        <dbReference type="Proteomes" id="UP000001937"/>
    </source>
</evidence>
<gene>
    <name evidence="1" type="ordered locus">Francci3_2869</name>
</gene>
<name>Q2J915_FRACC</name>